<dbReference type="Gene3D" id="3.40.50.10860">
    <property type="entry name" value="Leucine Dehydrogenase, chain A, domain 1"/>
    <property type="match status" value="1"/>
</dbReference>
<dbReference type="HAMAP" id="MF_00222">
    <property type="entry name" value="Shikimate_DH_AroE"/>
    <property type="match status" value="1"/>
</dbReference>
<dbReference type="AlphaFoldDB" id="A0A6N7J1A1"/>
<evidence type="ECO:0000256" key="4">
    <source>
        <dbReference type="ARBA" id="ARBA00023002"/>
    </source>
</evidence>
<dbReference type="InterPro" id="IPR046346">
    <property type="entry name" value="Aminoacid_DH-like_N_sf"/>
</dbReference>
<feature type="binding site" evidence="9">
    <location>
        <position position="239"/>
    </location>
    <ligand>
        <name>shikimate</name>
        <dbReference type="ChEBI" id="CHEBI:36208"/>
    </ligand>
</feature>
<dbReference type="GO" id="GO:0008652">
    <property type="term" value="P:amino acid biosynthetic process"/>
    <property type="evidence" value="ECO:0007669"/>
    <property type="project" value="UniProtKB-KW"/>
</dbReference>
<dbReference type="GO" id="GO:0050661">
    <property type="term" value="F:NADP binding"/>
    <property type="evidence" value="ECO:0007669"/>
    <property type="project" value="InterPro"/>
</dbReference>
<dbReference type="GO" id="GO:0030266">
    <property type="term" value="F:quinate 3-dehydrogenase (NAD+) activity"/>
    <property type="evidence" value="ECO:0007669"/>
    <property type="project" value="UniProtKB-EC"/>
</dbReference>
<keyword evidence="5 9" id="KW-0057">Aromatic amino acid biosynthesis</keyword>
<comment type="pathway">
    <text evidence="1 9">Metabolic intermediate biosynthesis; chorismate biosynthesis; chorismate from D-erythrose 4-phosphate and phosphoenolpyruvate: step 4/7.</text>
</comment>
<evidence type="ECO:0000259" key="11">
    <source>
        <dbReference type="Pfam" id="PF18317"/>
    </source>
</evidence>
<dbReference type="CDD" id="cd01065">
    <property type="entry name" value="NAD_bind_Shikimate_DH"/>
    <property type="match status" value="1"/>
</dbReference>
<dbReference type="InterPro" id="IPR011342">
    <property type="entry name" value="Shikimate_DH"/>
</dbReference>
<evidence type="ECO:0000256" key="1">
    <source>
        <dbReference type="ARBA" id="ARBA00004871"/>
    </source>
</evidence>
<comment type="subunit">
    <text evidence="9">Homodimer.</text>
</comment>
<evidence type="ECO:0000256" key="8">
    <source>
        <dbReference type="ARBA" id="ARBA00060613"/>
    </source>
</evidence>
<feature type="binding site" evidence="9">
    <location>
        <position position="74"/>
    </location>
    <ligand>
        <name>shikimate</name>
        <dbReference type="ChEBI" id="CHEBI:36208"/>
    </ligand>
</feature>
<feature type="binding site" evidence="9">
    <location>
        <position position="114"/>
    </location>
    <ligand>
        <name>shikimate</name>
        <dbReference type="ChEBI" id="CHEBI:36208"/>
    </ligand>
</feature>
<name>A0A6N7J1A1_9FIRM</name>
<gene>
    <name evidence="9 12" type="primary">aroE</name>
    <name evidence="12" type="ORF">FRC54_06720</name>
</gene>
<keyword evidence="4 9" id="KW-0560">Oxidoreductase</keyword>
<dbReference type="SUPFAM" id="SSF53223">
    <property type="entry name" value="Aminoacid dehydrogenase-like, N-terminal domain"/>
    <property type="match status" value="1"/>
</dbReference>
<comment type="catalytic activity">
    <reaction evidence="9">
        <text>shikimate + NADP(+) = 3-dehydroshikimate + NADPH + H(+)</text>
        <dbReference type="Rhea" id="RHEA:17737"/>
        <dbReference type="ChEBI" id="CHEBI:15378"/>
        <dbReference type="ChEBI" id="CHEBI:16630"/>
        <dbReference type="ChEBI" id="CHEBI:36208"/>
        <dbReference type="ChEBI" id="CHEBI:57783"/>
        <dbReference type="ChEBI" id="CHEBI:58349"/>
        <dbReference type="EC" id="1.1.1.25"/>
    </reaction>
</comment>
<keyword evidence="2 9" id="KW-0028">Amino-acid biosynthesis</keyword>
<dbReference type="InterPro" id="IPR041121">
    <property type="entry name" value="SDH_C"/>
</dbReference>
<dbReference type="GO" id="GO:0009423">
    <property type="term" value="P:chorismate biosynthetic process"/>
    <property type="evidence" value="ECO:0007669"/>
    <property type="project" value="UniProtKB-UniRule"/>
</dbReference>
<feature type="domain" description="Shikimate dehydrogenase substrate binding N-terminal" evidence="10">
    <location>
        <begin position="19"/>
        <end position="101"/>
    </location>
</feature>
<feature type="binding site" evidence="9">
    <location>
        <position position="237"/>
    </location>
    <ligand>
        <name>NADP(+)</name>
        <dbReference type="ChEBI" id="CHEBI:58349"/>
    </ligand>
</feature>
<dbReference type="Proteomes" id="UP000460257">
    <property type="component" value="Unassembled WGS sequence"/>
</dbReference>
<dbReference type="EMBL" id="VOGC01000006">
    <property type="protein sequence ID" value="MQN01599.1"/>
    <property type="molecule type" value="Genomic_DNA"/>
</dbReference>
<evidence type="ECO:0000313" key="13">
    <source>
        <dbReference type="Proteomes" id="UP000460257"/>
    </source>
</evidence>
<feature type="binding site" evidence="9">
    <location>
        <position position="99"/>
    </location>
    <ligand>
        <name>shikimate</name>
        <dbReference type="ChEBI" id="CHEBI:36208"/>
    </ligand>
</feature>
<evidence type="ECO:0000256" key="9">
    <source>
        <dbReference type="HAMAP-Rule" id="MF_00222"/>
    </source>
</evidence>
<organism evidence="12 13">
    <name type="scientific">Candidatus Weimeria bifida</name>
    <dbReference type="NCBI Taxonomy" id="2599074"/>
    <lineage>
        <taxon>Bacteria</taxon>
        <taxon>Bacillati</taxon>
        <taxon>Bacillota</taxon>
        <taxon>Clostridia</taxon>
        <taxon>Lachnospirales</taxon>
        <taxon>Lachnospiraceae</taxon>
        <taxon>Candidatus Weimeria</taxon>
    </lineage>
</organism>
<dbReference type="PANTHER" id="PTHR21089">
    <property type="entry name" value="SHIKIMATE DEHYDROGENASE"/>
    <property type="match status" value="1"/>
</dbReference>
<feature type="binding site" evidence="9">
    <location>
        <position position="267"/>
    </location>
    <ligand>
        <name>shikimate</name>
        <dbReference type="ChEBI" id="CHEBI:36208"/>
    </ligand>
</feature>
<proteinExistence type="inferred from homology"/>
<feature type="binding site" evidence="9">
    <location>
        <begin position="27"/>
        <end position="29"/>
    </location>
    <ligand>
        <name>shikimate</name>
        <dbReference type="ChEBI" id="CHEBI:36208"/>
    </ligand>
</feature>
<sequence length="292" mass="31741">MEKLPSASFIDGHTTLYCLLGHPARHSISPAMHTTAAKLLGVNMVYLAFDIEPNEIAVAVEALRLLAAGGFNLTMPFKNTVIPFIDRITKASELSGSVNTVVNKDGVLIGDTTDGIGYLNSLLDSGFDYHGKKMTLLGAGGAAKSIAASAALSGVKRIDIFKRKNKTYEETEAFAEKINASTDCDILVFPMDDSDAMRDSILSSDILTNATNVGMEDDKTSLVPREFLRPDLFVSDIIYHPAETTLLSYAKEVGCPYKNGEEMLLYQGAASFKEWTGLDMPIEAIKKIVFHF</sequence>
<comment type="catalytic activity">
    <reaction evidence="7">
        <text>shikimate + NAD(+) = 3-dehydroshikimate + NADH + H(+)</text>
        <dbReference type="Rhea" id="RHEA:17741"/>
        <dbReference type="ChEBI" id="CHEBI:15378"/>
        <dbReference type="ChEBI" id="CHEBI:16630"/>
        <dbReference type="ChEBI" id="CHEBI:36208"/>
        <dbReference type="ChEBI" id="CHEBI:57540"/>
        <dbReference type="ChEBI" id="CHEBI:57945"/>
    </reaction>
</comment>
<dbReference type="SUPFAM" id="SSF51735">
    <property type="entry name" value="NAD(P)-binding Rossmann-fold domains"/>
    <property type="match status" value="1"/>
</dbReference>
<dbReference type="GO" id="GO:0019632">
    <property type="term" value="P:shikimate metabolic process"/>
    <property type="evidence" value="ECO:0007669"/>
    <property type="project" value="InterPro"/>
</dbReference>
<dbReference type="NCBIfam" id="TIGR00507">
    <property type="entry name" value="aroE"/>
    <property type="match status" value="1"/>
</dbReference>
<evidence type="ECO:0000259" key="10">
    <source>
        <dbReference type="Pfam" id="PF08501"/>
    </source>
</evidence>
<dbReference type="Gene3D" id="3.40.50.720">
    <property type="entry name" value="NAD(P)-binding Rossmann-like Domain"/>
    <property type="match status" value="1"/>
</dbReference>
<comment type="caution">
    <text evidence="9">Lacks conserved residue(s) required for the propagation of feature annotation.</text>
</comment>
<dbReference type="GO" id="GO:0009073">
    <property type="term" value="P:aromatic amino acid family biosynthetic process"/>
    <property type="evidence" value="ECO:0007669"/>
    <property type="project" value="UniProtKB-KW"/>
</dbReference>
<dbReference type="InterPro" id="IPR036291">
    <property type="entry name" value="NAD(P)-bd_dom_sf"/>
</dbReference>
<dbReference type="Pfam" id="PF18317">
    <property type="entry name" value="SDH_C"/>
    <property type="match status" value="1"/>
</dbReference>
<evidence type="ECO:0000256" key="2">
    <source>
        <dbReference type="ARBA" id="ARBA00022605"/>
    </source>
</evidence>
<comment type="similarity">
    <text evidence="9">Belongs to the shikimate dehydrogenase family.</text>
</comment>
<dbReference type="GO" id="GO:0004764">
    <property type="term" value="F:shikimate 3-dehydrogenase (NADP+) activity"/>
    <property type="evidence" value="ECO:0007669"/>
    <property type="project" value="UniProtKB-UniRule"/>
</dbReference>
<protein>
    <recommendedName>
        <fullName evidence="9">Shikimate dehydrogenase (NADP(+))</fullName>
        <shortName evidence="9">SDH</shortName>
        <ecNumber evidence="9">1.1.1.25</ecNumber>
    </recommendedName>
</protein>
<feature type="binding site" evidence="9">
    <location>
        <position position="260"/>
    </location>
    <ligand>
        <name>NADP(+)</name>
        <dbReference type="ChEBI" id="CHEBI:58349"/>
    </ligand>
</feature>
<dbReference type="InterPro" id="IPR013708">
    <property type="entry name" value="Shikimate_DH-bd_N"/>
</dbReference>
<dbReference type="Pfam" id="PF08501">
    <property type="entry name" value="Shikimate_dh_N"/>
    <property type="match status" value="1"/>
</dbReference>
<feature type="domain" description="SDH C-terminal" evidence="11">
    <location>
        <begin position="260"/>
        <end position="289"/>
    </location>
</feature>
<dbReference type="InterPro" id="IPR022893">
    <property type="entry name" value="Shikimate_DH_fam"/>
</dbReference>
<keyword evidence="3 9" id="KW-0521">NADP</keyword>
<comment type="function">
    <text evidence="9">Involved in the biosynthesis of the chorismate, which leads to the biosynthesis of aromatic amino acids. Catalyzes the reversible NADPH linked reduction of 3-dehydroshikimate (DHSA) to yield shikimate (SA).</text>
</comment>
<dbReference type="UniPathway" id="UPA00053">
    <property type="reaction ID" value="UER00087"/>
</dbReference>
<keyword evidence="13" id="KW-1185">Reference proteome</keyword>
<dbReference type="PANTHER" id="PTHR21089:SF1">
    <property type="entry name" value="BIFUNCTIONAL 3-DEHYDROQUINATE DEHYDRATASE_SHIKIMATE DEHYDROGENASE, CHLOROPLASTIC"/>
    <property type="match status" value="1"/>
</dbReference>
<feature type="binding site" evidence="9">
    <location>
        <begin position="138"/>
        <end position="142"/>
    </location>
    <ligand>
        <name>NADP(+)</name>
        <dbReference type="ChEBI" id="CHEBI:58349"/>
    </ligand>
</feature>
<dbReference type="EC" id="1.1.1.25" evidence="9"/>
<reference evidence="12" key="1">
    <citation type="journal article" date="2020" name="Appl. Environ. Microbiol.">
        <title>Medium-Chain Fatty Acid Synthesis by 'Candidatus Weimeria bifida' gen. nov., sp. nov., and 'Candidatus Pseudoramibacter fermentans' sp. nov.</title>
        <authorList>
            <person name="Scarborough M.J."/>
            <person name="Myers K.S."/>
            <person name="Donohue T.J."/>
            <person name="Noguera D.R."/>
        </authorList>
    </citation>
    <scope>NUCLEOTIDE SEQUENCE</scope>
    <source>
        <strain evidence="12">LCO1.1</strain>
    </source>
</reference>
<accession>A0A6N7J1A1</accession>
<evidence type="ECO:0000313" key="12">
    <source>
        <dbReference type="EMBL" id="MQN01599.1"/>
    </source>
</evidence>
<comment type="caution">
    <text evidence="12">The sequence shown here is derived from an EMBL/GenBank/DDBJ whole genome shotgun (WGS) entry which is preliminary data.</text>
</comment>
<evidence type="ECO:0000256" key="7">
    <source>
        <dbReference type="ARBA" id="ARBA00052329"/>
    </source>
</evidence>
<comment type="pathway">
    <text evidence="8">Aromatic compound metabolism; 3,4-dihydroxybenzoate biosynthesis; 3-dehydroquinate from D-quinate (NAD(+) route).</text>
</comment>
<evidence type="ECO:0000256" key="6">
    <source>
        <dbReference type="ARBA" id="ARBA00051639"/>
    </source>
</evidence>
<comment type="catalytic activity">
    <reaction evidence="6">
        <text>L-quinate + NAD(+) = 3-dehydroquinate + NADH + H(+)</text>
        <dbReference type="Rhea" id="RHEA:22364"/>
        <dbReference type="ChEBI" id="CHEBI:15378"/>
        <dbReference type="ChEBI" id="CHEBI:29751"/>
        <dbReference type="ChEBI" id="CHEBI:32364"/>
        <dbReference type="ChEBI" id="CHEBI:57540"/>
        <dbReference type="ChEBI" id="CHEBI:57945"/>
        <dbReference type="EC" id="1.1.1.24"/>
    </reaction>
</comment>
<dbReference type="FunFam" id="3.40.50.720:FF:000086">
    <property type="entry name" value="Quinate/shikimate dehydrogenase"/>
    <property type="match status" value="1"/>
</dbReference>
<evidence type="ECO:0000256" key="3">
    <source>
        <dbReference type="ARBA" id="ARBA00022857"/>
    </source>
</evidence>
<evidence type="ECO:0000256" key="5">
    <source>
        <dbReference type="ARBA" id="ARBA00023141"/>
    </source>
</evidence>
<feature type="active site" description="Proton acceptor" evidence="9">
    <location>
        <position position="78"/>
    </location>
</feature>